<protein>
    <submittedName>
        <fullName evidence="3">Uncharacterized protein</fullName>
    </submittedName>
</protein>
<proteinExistence type="predicted"/>
<evidence type="ECO:0000256" key="1">
    <source>
        <dbReference type="SAM" id="Coils"/>
    </source>
</evidence>
<dbReference type="Proteomes" id="UP000039865">
    <property type="component" value="Unassembled WGS sequence"/>
</dbReference>
<keyword evidence="4" id="KW-1185">Reference proteome</keyword>
<gene>
    <name evidence="3" type="primary">Contig9442.g10103</name>
    <name evidence="3" type="ORF">STYLEM_7378</name>
</gene>
<evidence type="ECO:0000313" key="4">
    <source>
        <dbReference type="Proteomes" id="UP000039865"/>
    </source>
</evidence>
<dbReference type="InParanoid" id="A0A078A982"/>
<evidence type="ECO:0000256" key="2">
    <source>
        <dbReference type="SAM" id="MobiDB-lite"/>
    </source>
</evidence>
<feature type="compositionally biased region" description="Polar residues" evidence="2">
    <location>
        <begin position="300"/>
        <end position="313"/>
    </location>
</feature>
<name>A0A078A982_STYLE</name>
<evidence type="ECO:0000313" key="3">
    <source>
        <dbReference type="EMBL" id="CDW78401.1"/>
    </source>
</evidence>
<dbReference type="EMBL" id="CCKQ01007064">
    <property type="protein sequence ID" value="CDW78401.1"/>
    <property type="molecule type" value="Genomic_DNA"/>
</dbReference>
<feature type="coiled-coil region" evidence="1">
    <location>
        <begin position="103"/>
        <end position="161"/>
    </location>
</feature>
<sequence length="313" mass="37057">MDLQVGNSSIPQAQRSPPNQLPQIRNAYKPQRILAASPNNDNKQASYSKFMTKSFSQNSIRVAGLDTTTSYKDDPSAIYNIQMNLDLSLLQAKQEKFNSVKQLYAMEQKVLKLKKREDQLQKKLENQMKRDEELAMVRQSYDEKLAALKRAQMEREKQMNDYYEKNANNKSLSRMNKSEKINEIFSMKRESAVDVKAQRKNLDQEKERQKQEMLNQKYYSAQMIKQQQNQAKEKMNMYKNYKDQQRKISYIERVNMEKNKKDRNDQKAQQLMSVEQELLDKLKKSQELLRSTRRQGEPFSLTQSQSDMNFRSL</sequence>
<feature type="compositionally biased region" description="Polar residues" evidence="2">
    <location>
        <begin position="1"/>
        <end position="23"/>
    </location>
</feature>
<accession>A0A078A982</accession>
<keyword evidence="1" id="KW-0175">Coiled coil</keyword>
<reference evidence="3 4" key="1">
    <citation type="submission" date="2014-06" db="EMBL/GenBank/DDBJ databases">
        <authorList>
            <person name="Swart Estienne"/>
        </authorList>
    </citation>
    <scope>NUCLEOTIDE SEQUENCE [LARGE SCALE GENOMIC DNA]</scope>
    <source>
        <strain evidence="3 4">130c</strain>
    </source>
</reference>
<feature type="region of interest" description="Disordered" evidence="2">
    <location>
        <begin position="1"/>
        <end position="45"/>
    </location>
</feature>
<organism evidence="3 4">
    <name type="scientific">Stylonychia lemnae</name>
    <name type="common">Ciliate</name>
    <dbReference type="NCBI Taxonomy" id="5949"/>
    <lineage>
        <taxon>Eukaryota</taxon>
        <taxon>Sar</taxon>
        <taxon>Alveolata</taxon>
        <taxon>Ciliophora</taxon>
        <taxon>Intramacronucleata</taxon>
        <taxon>Spirotrichea</taxon>
        <taxon>Stichotrichia</taxon>
        <taxon>Sporadotrichida</taxon>
        <taxon>Oxytrichidae</taxon>
        <taxon>Stylonychinae</taxon>
        <taxon>Stylonychia</taxon>
    </lineage>
</organism>
<feature type="region of interest" description="Disordered" evidence="2">
    <location>
        <begin position="287"/>
        <end position="313"/>
    </location>
</feature>
<dbReference type="AlphaFoldDB" id="A0A078A982"/>